<evidence type="ECO:0000259" key="2">
    <source>
        <dbReference type="Pfam" id="PF01979"/>
    </source>
</evidence>
<dbReference type="Pfam" id="PF01979">
    <property type="entry name" value="Amidohydro_1"/>
    <property type="match status" value="1"/>
</dbReference>
<organism evidence="3 4">
    <name type="scientific">Candidatus Dormiibacter inghamiae</name>
    <dbReference type="NCBI Taxonomy" id="3127013"/>
    <lineage>
        <taxon>Bacteria</taxon>
        <taxon>Bacillati</taxon>
        <taxon>Candidatus Dormiibacterota</taxon>
        <taxon>Candidatus Dormibacteria</taxon>
        <taxon>Candidatus Dormibacterales</taxon>
        <taxon>Candidatus Dormibacteraceae</taxon>
        <taxon>Candidatus Dormiibacter</taxon>
    </lineage>
</organism>
<dbReference type="CDD" id="cd01298">
    <property type="entry name" value="ATZ_TRZ_like"/>
    <property type="match status" value="1"/>
</dbReference>
<dbReference type="InterPro" id="IPR011059">
    <property type="entry name" value="Metal-dep_hydrolase_composite"/>
</dbReference>
<dbReference type="Gene3D" id="3.20.20.140">
    <property type="entry name" value="Metal-dependent hydrolases"/>
    <property type="match status" value="1"/>
</dbReference>
<dbReference type="GO" id="GO:0102127">
    <property type="term" value="F:8-oxoguanine deaminase activity"/>
    <property type="evidence" value="ECO:0007669"/>
    <property type="project" value="UniProtKB-EC"/>
</dbReference>
<evidence type="ECO:0000256" key="1">
    <source>
        <dbReference type="ARBA" id="ARBA00022801"/>
    </source>
</evidence>
<dbReference type="EMBL" id="JAEKNQ010000019">
    <property type="protein sequence ID" value="MBJ7602403.1"/>
    <property type="molecule type" value="Genomic_DNA"/>
</dbReference>
<dbReference type="NCBIfam" id="NF006055">
    <property type="entry name" value="PRK08203.1"/>
    <property type="match status" value="1"/>
</dbReference>
<reference evidence="3 4" key="1">
    <citation type="submission" date="2020-10" db="EMBL/GenBank/DDBJ databases">
        <title>Ca. Dormibacterota MAGs.</title>
        <authorList>
            <person name="Montgomery K."/>
        </authorList>
    </citation>
    <scope>NUCLEOTIDE SEQUENCE [LARGE SCALE GENOMIC DNA]</scope>
    <source>
        <strain evidence="3">SC8811_S16_3</strain>
    </source>
</reference>
<protein>
    <submittedName>
        <fullName evidence="3">8-oxoguanine deaminase</fullName>
        <ecNumber evidence="3">3.5.4.32</ecNumber>
    </submittedName>
</protein>
<name>A0A934NCT1_9BACT</name>
<sequence length="453" mass="48797">MSLLIRAATIVTCTGEKLENGWLLSEGGEIKQIGTGPPPEAEEHLHEPNCVAMPGLVNAHDHMYQWATRGYEPDGTLFEWLTTLYPVWAHLDAELVRFAARAAMAKLLLSGCTLSTDHHYVFPAGRPGIFAALVESARELGLRFHPCRGSMSLGHSQGGLPPDHLVEQEDHILADTEAMIARYHDPAPGSMCRLVVAPCSPFSVSPQLMRESAELARRKAVRLHTHLAETLDEQRFCQEKFGRRPLELMEELGWTGPDVWYAHCIHLTDGEVQAVAAKQSGIVHCPSSNLRLGAGACRVEDLLAAGVRVGLGVDGAASNEDSNLAGEVHEALFVARLRAALQHRLDAPHALSAQSAWRLASAGGAACLGRDDCGTLEVGKRADVALFRLDGLAQTGIADPLVALALAPPARAESVVIEGRVVVREGQLETGDERAIAADLRQASERLRELSGV</sequence>
<dbReference type="AlphaFoldDB" id="A0A934NCT1"/>
<gene>
    <name evidence="3" type="ORF">JF888_04310</name>
</gene>
<evidence type="ECO:0000313" key="3">
    <source>
        <dbReference type="EMBL" id="MBJ7602403.1"/>
    </source>
</evidence>
<dbReference type="Proteomes" id="UP000620075">
    <property type="component" value="Unassembled WGS sequence"/>
</dbReference>
<dbReference type="Gene3D" id="2.30.40.10">
    <property type="entry name" value="Urease, subunit C, domain 1"/>
    <property type="match status" value="1"/>
</dbReference>
<dbReference type="SUPFAM" id="SSF51338">
    <property type="entry name" value="Composite domain of metallo-dependent hydrolases"/>
    <property type="match status" value="2"/>
</dbReference>
<dbReference type="EC" id="3.5.4.32" evidence="3"/>
<accession>A0A934NCT1</accession>
<proteinExistence type="predicted"/>
<dbReference type="SUPFAM" id="SSF51556">
    <property type="entry name" value="Metallo-dependent hydrolases"/>
    <property type="match status" value="1"/>
</dbReference>
<comment type="caution">
    <text evidence="3">The sequence shown here is derived from an EMBL/GenBank/DDBJ whole genome shotgun (WGS) entry which is preliminary data.</text>
</comment>
<dbReference type="InterPro" id="IPR006680">
    <property type="entry name" value="Amidohydro-rel"/>
</dbReference>
<feature type="domain" description="Amidohydrolase-related" evidence="2">
    <location>
        <begin position="52"/>
        <end position="422"/>
    </location>
</feature>
<dbReference type="RefSeq" id="WP_338176894.1">
    <property type="nucleotide sequence ID" value="NZ_JAEKNQ010000019.1"/>
</dbReference>
<dbReference type="PANTHER" id="PTHR43794:SF11">
    <property type="entry name" value="AMIDOHYDROLASE-RELATED DOMAIN-CONTAINING PROTEIN"/>
    <property type="match status" value="1"/>
</dbReference>
<dbReference type="InterPro" id="IPR050287">
    <property type="entry name" value="MTA/SAH_deaminase"/>
</dbReference>
<dbReference type="PANTHER" id="PTHR43794">
    <property type="entry name" value="AMINOHYDROLASE SSNA-RELATED"/>
    <property type="match status" value="1"/>
</dbReference>
<keyword evidence="1 3" id="KW-0378">Hydrolase</keyword>
<dbReference type="InterPro" id="IPR032466">
    <property type="entry name" value="Metal_Hydrolase"/>
</dbReference>
<evidence type="ECO:0000313" key="4">
    <source>
        <dbReference type="Proteomes" id="UP000620075"/>
    </source>
</evidence>